<evidence type="ECO:0000313" key="2">
    <source>
        <dbReference type="EMBL" id="CAB3359509.1"/>
    </source>
</evidence>
<dbReference type="SMART" id="SM00584">
    <property type="entry name" value="TLDc"/>
    <property type="match status" value="1"/>
</dbReference>
<feature type="domain" description="TLDc" evidence="1">
    <location>
        <begin position="290"/>
        <end position="441"/>
    </location>
</feature>
<dbReference type="EMBL" id="CADEPI010000001">
    <property type="protein sequence ID" value="CAB3359509.1"/>
    <property type="molecule type" value="Genomic_DNA"/>
</dbReference>
<dbReference type="AlphaFoldDB" id="A0A8S1BUI3"/>
<keyword evidence="3" id="KW-1185">Reference proteome</keyword>
<dbReference type="Pfam" id="PF07534">
    <property type="entry name" value="TLD"/>
    <property type="match status" value="1"/>
</dbReference>
<dbReference type="OrthoDB" id="289228at2759"/>
<gene>
    <name evidence="2" type="ORF">CLODIP_2_CD05190</name>
</gene>
<sequence>MPFKLKFSNFSIGALNRQNSAPAKLNSEKIIRINHNNNNINNSIVLDFKKFCKKLEEITNKEESLKGISLNVFHTRVFPVYPELASRIYALFCRVSGHKGNGPIAASSFLQVAEKFMNIMSDEKQTELYLKMYAEENLSEIKKDNFQKLAILSHTVALDHYPEGPRCCAKTRETLATLANAAFHGKEVLSLSYLAHWVTENSPRLLLGLHRYVVHHLNTSYRTIDQPLSSGPQNEENMDLGTPVLESEPHFPDNEEAKPLPLSEVWLLAVSLPKLYIQPSVIHSPSSSSGLASLDSQGIIARFLGTICPSHWTPLYNSNNHGLGANRFLTHVLNYRGPTLTFIRGEGDVEFCIGSTDEWKETHMYWGKEDCIVLQTKPLFHIIERGPKLMYLNTGIRGYPLGLRAGLDPRKPTLSINSGFTQVEFKAIPYPLFSVEVWGCGTSQSREAQLDIKKWQVKQAERQRQVKLSAADWVDHPDRYLLELGGRTTYNEQGT</sequence>
<accession>A0A8S1BUI3</accession>
<reference evidence="2 3" key="1">
    <citation type="submission" date="2020-04" db="EMBL/GenBank/DDBJ databases">
        <authorList>
            <person name="Alioto T."/>
            <person name="Alioto T."/>
            <person name="Gomez Garrido J."/>
        </authorList>
    </citation>
    <scope>NUCLEOTIDE SEQUENCE [LARGE SCALE GENOMIC DNA]</scope>
</reference>
<evidence type="ECO:0000313" key="3">
    <source>
        <dbReference type="Proteomes" id="UP000494165"/>
    </source>
</evidence>
<dbReference type="InterPro" id="IPR006571">
    <property type="entry name" value="TLDc_dom"/>
</dbReference>
<comment type="caution">
    <text evidence="2">The sequence shown here is derived from an EMBL/GenBank/DDBJ whole genome shotgun (WGS) entry which is preliminary data.</text>
</comment>
<proteinExistence type="predicted"/>
<evidence type="ECO:0000259" key="1">
    <source>
        <dbReference type="PROSITE" id="PS51886"/>
    </source>
</evidence>
<name>A0A8S1BUI3_9INSE</name>
<protein>
    <recommendedName>
        <fullName evidence="1">TLDc domain-containing protein</fullName>
    </recommendedName>
</protein>
<dbReference type="PROSITE" id="PS51886">
    <property type="entry name" value="TLDC"/>
    <property type="match status" value="1"/>
</dbReference>
<dbReference type="Proteomes" id="UP000494165">
    <property type="component" value="Unassembled WGS sequence"/>
</dbReference>
<organism evidence="2 3">
    <name type="scientific">Cloeon dipterum</name>
    <dbReference type="NCBI Taxonomy" id="197152"/>
    <lineage>
        <taxon>Eukaryota</taxon>
        <taxon>Metazoa</taxon>
        <taxon>Ecdysozoa</taxon>
        <taxon>Arthropoda</taxon>
        <taxon>Hexapoda</taxon>
        <taxon>Insecta</taxon>
        <taxon>Pterygota</taxon>
        <taxon>Palaeoptera</taxon>
        <taxon>Ephemeroptera</taxon>
        <taxon>Pisciforma</taxon>
        <taxon>Baetidae</taxon>
        <taxon>Cloeon</taxon>
    </lineage>
</organism>